<dbReference type="PANTHER" id="PTHR40590">
    <property type="entry name" value="CYTOPLASMIC PROTEIN-RELATED"/>
    <property type="match status" value="1"/>
</dbReference>
<proteinExistence type="predicted"/>
<organism evidence="1 2">
    <name type="scientific">Candidatus Wallbacteria bacterium HGW-Wallbacteria-1</name>
    <dbReference type="NCBI Taxonomy" id="2013854"/>
    <lineage>
        <taxon>Bacteria</taxon>
        <taxon>Candidatus Walliibacteriota</taxon>
    </lineage>
</organism>
<sequence>MLSMTLVMREMERLGVKEDSGVDRFFYHKAIKDGKVTGGLETADEQLVFFKLIDVSMGNEQVSETVDYLLHLDNKVQDILNSWRKGDEAAVEAFSLREIKNYPQLYSALIVDRNRKWAKKIENLIHGDRSVMVIVGVAHLVGKDSVVDLLRKSGYQVTKLRNGR</sequence>
<dbReference type="PANTHER" id="PTHR40590:SF1">
    <property type="entry name" value="CYTOPLASMIC PROTEIN"/>
    <property type="match status" value="1"/>
</dbReference>
<evidence type="ECO:0000313" key="2">
    <source>
        <dbReference type="Proteomes" id="UP000233256"/>
    </source>
</evidence>
<dbReference type="CDD" id="cd14789">
    <property type="entry name" value="Tiki"/>
    <property type="match status" value="1"/>
</dbReference>
<comment type="caution">
    <text evidence="1">The sequence shown here is derived from an EMBL/GenBank/DDBJ whole genome shotgun (WGS) entry which is preliminary data.</text>
</comment>
<dbReference type="EMBL" id="PGXC01000224">
    <property type="protein sequence ID" value="PKK87040.1"/>
    <property type="molecule type" value="Genomic_DNA"/>
</dbReference>
<evidence type="ECO:0008006" key="3">
    <source>
        <dbReference type="Google" id="ProtNLM"/>
    </source>
</evidence>
<gene>
    <name evidence="1" type="ORF">CVV64_22815</name>
</gene>
<dbReference type="AlphaFoldDB" id="A0A2N1PFD4"/>
<accession>A0A2N1PFD4</accession>
<dbReference type="Pfam" id="PF01963">
    <property type="entry name" value="TraB_PrgY_gumN"/>
    <property type="match status" value="1"/>
</dbReference>
<reference evidence="1 2" key="1">
    <citation type="journal article" date="2017" name="ISME J.">
        <title>Potential for microbial H2 and metal transformations associated with novel bacteria and archaea in deep terrestrial subsurface sediments.</title>
        <authorList>
            <person name="Hernsdorf A.W."/>
            <person name="Amano Y."/>
            <person name="Miyakawa K."/>
            <person name="Ise K."/>
            <person name="Suzuki Y."/>
            <person name="Anantharaman K."/>
            <person name="Probst A."/>
            <person name="Burstein D."/>
            <person name="Thomas B.C."/>
            <person name="Banfield J.F."/>
        </authorList>
    </citation>
    <scope>NUCLEOTIDE SEQUENCE [LARGE SCALE GENOMIC DNA]</scope>
    <source>
        <strain evidence="1">HGW-Wallbacteria-1</strain>
    </source>
</reference>
<dbReference type="InterPro" id="IPR047111">
    <property type="entry name" value="YbaP-like"/>
</dbReference>
<name>A0A2N1PFD4_9BACT</name>
<evidence type="ECO:0000313" key="1">
    <source>
        <dbReference type="EMBL" id="PKK87040.1"/>
    </source>
</evidence>
<dbReference type="Proteomes" id="UP000233256">
    <property type="component" value="Unassembled WGS sequence"/>
</dbReference>
<dbReference type="InterPro" id="IPR002816">
    <property type="entry name" value="TraB/PrgY/GumN_fam"/>
</dbReference>
<protein>
    <recommendedName>
        <fullName evidence="3">TraB/GumN family protein</fullName>
    </recommendedName>
</protein>